<name>A0A7X9FRM6_9DELT</name>
<dbReference type="Gene3D" id="3.30.830.10">
    <property type="entry name" value="Metalloenzyme, LuxS/M16 peptidase-like"/>
    <property type="match status" value="1"/>
</dbReference>
<feature type="non-terminal residue" evidence="8">
    <location>
        <position position="182"/>
    </location>
</feature>
<dbReference type="Pfam" id="PF00675">
    <property type="entry name" value="Peptidase_M16"/>
    <property type="match status" value="1"/>
</dbReference>
<dbReference type="EMBL" id="JAAZON010000320">
    <property type="protein sequence ID" value="NMC62947.1"/>
    <property type="molecule type" value="Genomic_DNA"/>
</dbReference>
<comment type="similarity">
    <text evidence="1">Belongs to the peptidase M16 family.</text>
</comment>
<keyword evidence="6" id="KW-0472">Membrane</keyword>
<dbReference type="PANTHER" id="PTHR43690">
    <property type="entry name" value="NARDILYSIN"/>
    <property type="match status" value="1"/>
</dbReference>
<keyword evidence="5" id="KW-0482">Metalloprotease</keyword>
<organism evidence="8 9">
    <name type="scientific">SAR324 cluster bacterium</name>
    <dbReference type="NCBI Taxonomy" id="2024889"/>
    <lineage>
        <taxon>Bacteria</taxon>
        <taxon>Deltaproteobacteria</taxon>
        <taxon>SAR324 cluster</taxon>
    </lineage>
</organism>
<sequence length="182" mass="20398">MNLQKCLKEGIGEKIFIFFLCYAVNLVPLSIVSAQSASEALSLLRQNVRERTLSNGMRVLMYRRGIAPVFSAILGVRVGSSDEVPGQTGISHLFEHMAFKGTRSIGSKDYEKEKLLLDELEKIASRTDGGKNLSEEMLQRWRTIHAQLSELWIPQAFSRLFEERGAVGLNASTGPELTQYYV</sequence>
<evidence type="ECO:0000256" key="1">
    <source>
        <dbReference type="ARBA" id="ARBA00007261"/>
    </source>
</evidence>
<keyword evidence="6" id="KW-1133">Transmembrane helix</keyword>
<keyword evidence="2" id="KW-0645">Protease</keyword>
<gene>
    <name evidence="8" type="ORF">GYA55_07235</name>
</gene>
<feature type="domain" description="Peptidase M16 N-terminal" evidence="7">
    <location>
        <begin position="70"/>
        <end position="112"/>
    </location>
</feature>
<evidence type="ECO:0000256" key="4">
    <source>
        <dbReference type="ARBA" id="ARBA00022833"/>
    </source>
</evidence>
<evidence type="ECO:0000256" key="6">
    <source>
        <dbReference type="SAM" id="Phobius"/>
    </source>
</evidence>
<dbReference type="SUPFAM" id="SSF63411">
    <property type="entry name" value="LuxS/MPP-like metallohydrolase"/>
    <property type="match status" value="1"/>
</dbReference>
<reference evidence="8 9" key="1">
    <citation type="journal article" date="2020" name="Biotechnol. Biofuels">
        <title>New insights from the biogas microbiome by comprehensive genome-resolved metagenomics of nearly 1600 species originating from multiple anaerobic digesters.</title>
        <authorList>
            <person name="Campanaro S."/>
            <person name="Treu L."/>
            <person name="Rodriguez-R L.M."/>
            <person name="Kovalovszki A."/>
            <person name="Ziels R.M."/>
            <person name="Maus I."/>
            <person name="Zhu X."/>
            <person name="Kougias P.G."/>
            <person name="Basile A."/>
            <person name="Luo G."/>
            <person name="Schluter A."/>
            <person name="Konstantinidis K.T."/>
            <person name="Angelidaki I."/>
        </authorList>
    </citation>
    <scope>NUCLEOTIDE SEQUENCE [LARGE SCALE GENOMIC DNA]</scope>
    <source>
        <strain evidence="8">AS27yjCOA_65</strain>
    </source>
</reference>
<dbReference type="GO" id="GO:0046872">
    <property type="term" value="F:metal ion binding"/>
    <property type="evidence" value="ECO:0007669"/>
    <property type="project" value="InterPro"/>
</dbReference>
<dbReference type="InterPro" id="IPR011765">
    <property type="entry name" value="Pept_M16_N"/>
</dbReference>
<keyword evidence="3" id="KW-0378">Hydrolase</keyword>
<dbReference type="InterPro" id="IPR011249">
    <property type="entry name" value="Metalloenz_LuxS/M16"/>
</dbReference>
<feature type="transmembrane region" description="Helical" evidence="6">
    <location>
        <begin position="15"/>
        <end position="34"/>
    </location>
</feature>
<dbReference type="InterPro" id="IPR050626">
    <property type="entry name" value="Peptidase_M16"/>
</dbReference>
<dbReference type="GO" id="GO:0006508">
    <property type="term" value="P:proteolysis"/>
    <property type="evidence" value="ECO:0007669"/>
    <property type="project" value="UniProtKB-KW"/>
</dbReference>
<dbReference type="Proteomes" id="UP000524246">
    <property type="component" value="Unassembled WGS sequence"/>
</dbReference>
<keyword evidence="4" id="KW-0862">Zinc</keyword>
<keyword evidence="6" id="KW-0812">Transmembrane</keyword>
<dbReference type="AlphaFoldDB" id="A0A7X9FRM6"/>
<evidence type="ECO:0000256" key="2">
    <source>
        <dbReference type="ARBA" id="ARBA00022670"/>
    </source>
</evidence>
<protein>
    <submittedName>
        <fullName evidence="8">Insulinase family protein</fullName>
    </submittedName>
</protein>
<evidence type="ECO:0000313" key="9">
    <source>
        <dbReference type="Proteomes" id="UP000524246"/>
    </source>
</evidence>
<proteinExistence type="inferred from homology"/>
<evidence type="ECO:0000256" key="5">
    <source>
        <dbReference type="ARBA" id="ARBA00023049"/>
    </source>
</evidence>
<accession>A0A7X9FRM6</accession>
<evidence type="ECO:0000256" key="3">
    <source>
        <dbReference type="ARBA" id="ARBA00022801"/>
    </source>
</evidence>
<comment type="caution">
    <text evidence="8">The sequence shown here is derived from an EMBL/GenBank/DDBJ whole genome shotgun (WGS) entry which is preliminary data.</text>
</comment>
<evidence type="ECO:0000313" key="8">
    <source>
        <dbReference type="EMBL" id="NMC62947.1"/>
    </source>
</evidence>
<dbReference type="GO" id="GO:0008237">
    <property type="term" value="F:metallopeptidase activity"/>
    <property type="evidence" value="ECO:0007669"/>
    <property type="project" value="UniProtKB-KW"/>
</dbReference>
<evidence type="ECO:0000259" key="7">
    <source>
        <dbReference type="Pfam" id="PF00675"/>
    </source>
</evidence>
<dbReference type="PANTHER" id="PTHR43690:SF17">
    <property type="entry name" value="PROTEIN YHJJ"/>
    <property type="match status" value="1"/>
</dbReference>